<evidence type="ECO:0000256" key="1">
    <source>
        <dbReference type="SAM" id="Phobius"/>
    </source>
</evidence>
<dbReference type="EMBL" id="BAAANS010000118">
    <property type="protein sequence ID" value="GAA2126175.1"/>
    <property type="molecule type" value="Genomic_DNA"/>
</dbReference>
<feature type="transmembrane region" description="Helical" evidence="1">
    <location>
        <begin position="61"/>
        <end position="83"/>
    </location>
</feature>
<keyword evidence="1" id="KW-1133">Transmembrane helix</keyword>
<keyword evidence="1" id="KW-0812">Transmembrane</keyword>
<accession>A0ABN2YE97</accession>
<comment type="caution">
    <text evidence="2">The sequence shown here is derived from an EMBL/GenBank/DDBJ whole genome shotgun (WGS) entry which is preliminary data.</text>
</comment>
<sequence length="149" mass="14657">MRSLPFVCPGAFRGCPRASCAARPSAVQRPPAPLFTPRPPGCGRAVARGGDHPGVTLSPRLGVLLSGAVLFTVSGLLAASGAVHRGPGEWLGPRGWAGVGLGYLVLWPVLYAAQGPGGGRPALPFAAVCAGGAACVLLGAGLGLGLTGS</sequence>
<dbReference type="Proteomes" id="UP001500897">
    <property type="component" value="Unassembled WGS sequence"/>
</dbReference>
<reference evidence="2 3" key="1">
    <citation type="journal article" date="2019" name="Int. J. Syst. Evol. Microbiol.">
        <title>The Global Catalogue of Microorganisms (GCM) 10K type strain sequencing project: providing services to taxonomists for standard genome sequencing and annotation.</title>
        <authorList>
            <consortium name="The Broad Institute Genomics Platform"/>
            <consortium name="The Broad Institute Genome Sequencing Center for Infectious Disease"/>
            <person name="Wu L."/>
            <person name="Ma J."/>
        </authorList>
    </citation>
    <scope>NUCLEOTIDE SEQUENCE [LARGE SCALE GENOMIC DNA]</scope>
    <source>
        <strain evidence="2 3">JCM 14559</strain>
    </source>
</reference>
<proteinExistence type="predicted"/>
<name>A0ABN2YE97_9ACTN</name>
<keyword evidence="3" id="KW-1185">Reference proteome</keyword>
<feature type="transmembrane region" description="Helical" evidence="1">
    <location>
        <begin position="125"/>
        <end position="146"/>
    </location>
</feature>
<protein>
    <submittedName>
        <fullName evidence="2">Uncharacterized protein</fullName>
    </submittedName>
</protein>
<evidence type="ECO:0000313" key="3">
    <source>
        <dbReference type="Proteomes" id="UP001500897"/>
    </source>
</evidence>
<organism evidence="2 3">
    <name type="scientific">Kitasatospora saccharophila</name>
    <dbReference type="NCBI Taxonomy" id="407973"/>
    <lineage>
        <taxon>Bacteria</taxon>
        <taxon>Bacillati</taxon>
        <taxon>Actinomycetota</taxon>
        <taxon>Actinomycetes</taxon>
        <taxon>Kitasatosporales</taxon>
        <taxon>Streptomycetaceae</taxon>
        <taxon>Kitasatospora</taxon>
    </lineage>
</organism>
<evidence type="ECO:0000313" key="2">
    <source>
        <dbReference type="EMBL" id="GAA2126175.1"/>
    </source>
</evidence>
<feature type="transmembrane region" description="Helical" evidence="1">
    <location>
        <begin position="95"/>
        <end position="113"/>
    </location>
</feature>
<gene>
    <name evidence="2" type="ORF">GCM10009759_78460</name>
</gene>
<keyword evidence="1" id="KW-0472">Membrane</keyword>